<proteinExistence type="inferred from homology"/>
<dbReference type="STRING" id="418702.BJN45_03105"/>
<dbReference type="InterPro" id="IPR011066">
    <property type="entry name" value="MscS_channel_C_sf"/>
</dbReference>
<dbReference type="RefSeq" id="WP_076091933.1">
    <property type="nucleotide sequence ID" value="NZ_MTHD01000001.1"/>
</dbReference>
<dbReference type="PANTHER" id="PTHR30460:SF0">
    <property type="entry name" value="MODERATE CONDUCTANCE MECHANOSENSITIVE CHANNEL YBIO"/>
    <property type="match status" value="1"/>
</dbReference>
<feature type="transmembrane region" description="Helical" evidence="7">
    <location>
        <begin position="66"/>
        <end position="85"/>
    </location>
</feature>
<evidence type="ECO:0000256" key="6">
    <source>
        <dbReference type="ARBA" id="ARBA00023136"/>
    </source>
</evidence>
<evidence type="ECO:0000256" key="5">
    <source>
        <dbReference type="ARBA" id="ARBA00022989"/>
    </source>
</evidence>
<reference evidence="11 12" key="1">
    <citation type="submission" date="2016-10" db="EMBL/GenBank/DDBJ databases">
        <title>Alkaliphiles isolated from bioreactors.</title>
        <authorList>
            <person name="Salah Z."/>
            <person name="Rout S.P."/>
            <person name="Humphreys P.N."/>
        </authorList>
    </citation>
    <scope>NUCLEOTIDE SEQUENCE [LARGE SCALE GENOMIC DNA]</scope>
    <source>
        <strain evidence="11 12">ZS02</strain>
    </source>
</reference>
<dbReference type="PANTHER" id="PTHR30460">
    <property type="entry name" value="MODERATE CONDUCTANCE MECHANOSENSITIVE CHANNEL YBIO"/>
    <property type="match status" value="1"/>
</dbReference>
<evidence type="ECO:0000256" key="7">
    <source>
        <dbReference type="SAM" id="Phobius"/>
    </source>
</evidence>
<dbReference type="AlphaFoldDB" id="A0A1R1ICX0"/>
<evidence type="ECO:0000259" key="10">
    <source>
        <dbReference type="Pfam" id="PF21088"/>
    </source>
</evidence>
<dbReference type="InterPro" id="IPR023408">
    <property type="entry name" value="MscS_beta-dom_sf"/>
</dbReference>
<protein>
    <submittedName>
        <fullName evidence="11">Mechanosensitive ion channel protein MscS</fullName>
    </submittedName>
</protein>
<dbReference type="InterPro" id="IPR045276">
    <property type="entry name" value="YbiO_bact"/>
</dbReference>
<evidence type="ECO:0000256" key="3">
    <source>
        <dbReference type="ARBA" id="ARBA00022475"/>
    </source>
</evidence>
<dbReference type="SUPFAM" id="SSF82861">
    <property type="entry name" value="Mechanosensitive channel protein MscS (YggB), transmembrane region"/>
    <property type="match status" value="1"/>
</dbReference>
<dbReference type="InterPro" id="IPR006685">
    <property type="entry name" value="MscS_channel_2nd"/>
</dbReference>
<feature type="domain" description="Mechanosensitive ion channel MscS C-terminal" evidence="9">
    <location>
        <begin position="182"/>
        <end position="269"/>
    </location>
</feature>
<dbReference type="SUPFAM" id="SSF50182">
    <property type="entry name" value="Sm-like ribonucleoproteins"/>
    <property type="match status" value="1"/>
</dbReference>
<dbReference type="InterPro" id="IPR049278">
    <property type="entry name" value="MS_channel_C"/>
</dbReference>
<gene>
    <name evidence="11" type="ORF">BJN45_03105</name>
</gene>
<dbReference type="Pfam" id="PF00924">
    <property type="entry name" value="MS_channel_2nd"/>
    <property type="match status" value="1"/>
</dbReference>
<dbReference type="Gene3D" id="3.30.70.100">
    <property type="match status" value="1"/>
</dbReference>
<dbReference type="OrthoDB" id="6500477at2"/>
<accession>A0A1R1ICX0</accession>
<dbReference type="Gene3D" id="2.30.30.60">
    <property type="match status" value="1"/>
</dbReference>
<dbReference type="GO" id="GO:0005886">
    <property type="term" value="C:plasma membrane"/>
    <property type="evidence" value="ECO:0007669"/>
    <property type="project" value="UniProtKB-SubCell"/>
</dbReference>
<keyword evidence="4 7" id="KW-0812">Transmembrane</keyword>
<dbReference type="Pfam" id="PF21082">
    <property type="entry name" value="MS_channel_3rd"/>
    <property type="match status" value="1"/>
</dbReference>
<dbReference type="InterPro" id="IPR011014">
    <property type="entry name" value="MscS_channel_TM-2"/>
</dbReference>
<feature type="domain" description="Mechanosensitive ion channel MscS" evidence="8">
    <location>
        <begin position="112"/>
        <end position="175"/>
    </location>
</feature>
<feature type="transmembrane region" description="Helical" evidence="7">
    <location>
        <begin position="12"/>
        <end position="32"/>
    </location>
</feature>
<organism evidence="11 12">
    <name type="scientific">Azonexus hydrophilus</name>
    <dbReference type="NCBI Taxonomy" id="418702"/>
    <lineage>
        <taxon>Bacteria</taxon>
        <taxon>Pseudomonadati</taxon>
        <taxon>Pseudomonadota</taxon>
        <taxon>Betaproteobacteria</taxon>
        <taxon>Rhodocyclales</taxon>
        <taxon>Azonexaceae</taxon>
        <taxon>Azonexus</taxon>
    </lineage>
</organism>
<name>A0A1R1ICX0_9RHOO</name>
<dbReference type="SUPFAM" id="SSF82689">
    <property type="entry name" value="Mechanosensitive channel protein MscS (YggB), C-terminal domain"/>
    <property type="match status" value="1"/>
</dbReference>
<evidence type="ECO:0000313" key="11">
    <source>
        <dbReference type="EMBL" id="OMG56616.1"/>
    </source>
</evidence>
<keyword evidence="3" id="KW-1003">Cell membrane</keyword>
<keyword evidence="6 7" id="KW-0472">Membrane</keyword>
<feature type="transmembrane region" description="Helical" evidence="7">
    <location>
        <begin position="91"/>
        <end position="113"/>
    </location>
</feature>
<evidence type="ECO:0000256" key="1">
    <source>
        <dbReference type="ARBA" id="ARBA00004651"/>
    </source>
</evidence>
<comment type="subcellular location">
    <subcellularLocation>
        <location evidence="1">Cell membrane</location>
        <topology evidence="1">Multi-pass membrane protein</topology>
    </subcellularLocation>
</comment>
<feature type="domain" description="Mechanosensitive ion channel transmembrane helices 2/3" evidence="10">
    <location>
        <begin position="71"/>
        <end position="110"/>
    </location>
</feature>
<dbReference type="Pfam" id="PF21088">
    <property type="entry name" value="MS_channel_1st"/>
    <property type="match status" value="1"/>
</dbReference>
<evidence type="ECO:0000259" key="9">
    <source>
        <dbReference type="Pfam" id="PF21082"/>
    </source>
</evidence>
<dbReference type="InterPro" id="IPR049142">
    <property type="entry name" value="MS_channel_1st"/>
</dbReference>
<evidence type="ECO:0000313" key="12">
    <source>
        <dbReference type="Proteomes" id="UP000187526"/>
    </source>
</evidence>
<keyword evidence="5 7" id="KW-1133">Transmembrane helix</keyword>
<dbReference type="InterPro" id="IPR010920">
    <property type="entry name" value="LSM_dom_sf"/>
</dbReference>
<evidence type="ECO:0000256" key="4">
    <source>
        <dbReference type="ARBA" id="ARBA00022692"/>
    </source>
</evidence>
<evidence type="ECO:0000256" key="2">
    <source>
        <dbReference type="ARBA" id="ARBA00008017"/>
    </source>
</evidence>
<dbReference type="EMBL" id="MTHD01000001">
    <property type="protein sequence ID" value="OMG56616.1"/>
    <property type="molecule type" value="Genomic_DNA"/>
</dbReference>
<dbReference type="GO" id="GO:0008381">
    <property type="term" value="F:mechanosensitive monoatomic ion channel activity"/>
    <property type="evidence" value="ECO:0007669"/>
    <property type="project" value="InterPro"/>
</dbReference>
<keyword evidence="12" id="KW-1185">Reference proteome</keyword>
<comment type="caution">
    <text evidence="11">The sequence shown here is derived from an EMBL/GenBank/DDBJ whole genome shotgun (WGS) entry which is preliminary data.</text>
</comment>
<evidence type="ECO:0000259" key="8">
    <source>
        <dbReference type="Pfam" id="PF00924"/>
    </source>
</evidence>
<sequence>MFPADPESLQMLASQFATPLRIVVIISLALFLQHLIQRITPRFRELIASRQESLEGAQRVRTLSRVLRYALTVVLSVVTVLLILGEVGISVAPLLGAAGVAGIAVGFGAQSLVKDYFTGFFLLLENQIRLGDVIEAGGKTGAVEELTLRYLRLRDYAGNVHYVPNGQITVVTNMSLGHACAVIDLGVAYGADVDEVVAVMQEVGDELRRDENFGPKILDALEIAGVDQWAASSVVIRGRFRVAPGEQWGVRREYLRRAKTAFERRGIEIPFPHVKIVTAEAALTAP</sequence>
<dbReference type="Gene3D" id="1.10.287.1260">
    <property type="match status" value="1"/>
</dbReference>
<comment type="similarity">
    <text evidence="2">Belongs to the MscS (TC 1.A.23) family.</text>
</comment>
<dbReference type="Proteomes" id="UP000187526">
    <property type="component" value="Unassembled WGS sequence"/>
</dbReference>